<evidence type="ECO:0000256" key="9">
    <source>
        <dbReference type="ARBA" id="ARBA00034078"/>
    </source>
</evidence>
<name>A0ABU3ZJJ2_9GAMM</name>
<evidence type="ECO:0000256" key="6">
    <source>
        <dbReference type="ARBA" id="ARBA00023002"/>
    </source>
</evidence>
<dbReference type="GO" id="GO:0097266">
    <property type="term" value="F:phenylacetyl-CoA 1,2-epoxidase activity"/>
    <property type="evidence" value="ECO:0007669"/>
    <property type="project" value="UniProtKB-EC"/>
</dbReference>
<dbReference type="EC" id="1.14.13.149" evidence="12"/>
<dbReference type="Pfam" id="PF00111">
    <property type="entry name" value="Fer2"/>
    <property type="match status" value="1"/>
</dbReference>
<proteinExistence type="predicted"/>
<dbReference type="Pfam" id="PF00970">
    <property type="entry name" value="FAD_binding_6"/>
    <property type="match status" value="1"/>
</dbReference>
<dbReference type="InterPro" id="IPR039261">
    <property type="entry name" value="FNR_nucleotide-bd"/>
</dbReference>
<comment type="cofactor">
    <cofactor evidence="9">
        <name>[2Fe-2S] cluster</name>
        <dbReference type="ChEBI" id="CHEBI:190135"/>
    </cofactor>
</comment>
<protein>
    <submittedName>
        <fullName evidence="12">1,2-phenylacetyl-CoA epoxidase subunit PaaE</fullName>
        <ecNumber evidence="12">1.14.13.149</ecNumber>
    </submittedName>
</protein>
<accession>A0ABU3ZJJ2</accession>
<feature type="domain" description="2Fe-2S ferredoxin-type" evidence="10">
    <location>
        <begin position="261"/>
        <end position="351"/>
    </location>
</feature>
<dbReference type="InterPro" id="IPR017938">
    <property type="entry name" value="Riboflavin_synthase-like_b-brl"/>
</dbReference>
<keyword evidence="2" id="KW-0285">Flavoprotein</keyword>
<dbReference type="CDD" id="cd00207">
    <property type="entry name" value="fer2"/>
    <property type="match status" value="1"/>
</dbReference>
<keyword evidence="5" id="KW-0274">FAD</keyword>
<keyword evidence="6 12" id="KW-0560">Oxidoreductase</keyword>
<dbReference type="CDD" id="cd06214">
    <property type="entry name" value="PA_degradation_oxidoreductase_like"/>
    <property type="match status" value="1"/>
</dbReference>
<organism evidence="12 13">
    <name type="scientific">Photobacterium rosenbergii</name>
    <dbReference type="NCBI Taxonomy" id="294936"/>
    <lineage>
        <taxon>Bacteria</taxon>
        <taxon>Pseudomonadati</taxon>
        <taxon>Pseudomonadota</taxon>
        <taxon>Gammaproteobacteria</taxon>
        <taxon>Vibrionales</taxon>
        <taxon>Vibrionaceae</taxon>
        <taxon>Photobacterium</taxon>
    </lineage>
</organism>
<sequence>MTDFYSLTINKLERETDNAVVMTFSVPEDLEDQFTFHPGQYLTLKADVGGEELRRCYSICSSTNESQLKVGIKAIPDGRFSNYANNELKVGDIIDVMPPQGKFGFVTEPQSSKHYLGIAVGSGITPIISMLKSVLEGEPNSQFTLLYGNKNLNSTMFREQLADFKNRYPERLQIVYLFSRESNEAELLNGRLDPEKLRQLGQSLFDWNQFDACYMCGPEEMLEASYIALSEGGMDERKFHVERFNSGTGPRPTVENKAAFSRVKLKRDGRVMDLEMTAQDDSLLDAALRQGADLPYACKGGVCATCICKVKSGEVEMAVNYSLEQDQIDKGYVLSCQAVPTSDEVSIDFDV</sequence>
<evidence type="ECO:0000256" key="2">
    <source>
        <dbReference type="ARBA" id="ARBA00022630"/>
    </source>
</evidence>
<comment type="cofactor">
    <cofactor evidence="1">
        <name>FAD</name>
        <dbReference type="ChEBI" id="CHEBI:57692"/>
    </cofactor>
</comment>
<evidence type="ECO:0000313" key="12">
    <source>
        <dbReference type="EMBL" id="MDV5170200.1"/>
    </source>
</evidence>
<evidence type="ECO:0000256" key="4">
    <source>
        <dbReference type="ARBA" id="ARBA00022723"/>
    </source>
</evidence>
<gene>
    <name evidence="12" type="primary">paaE</name>
    <name evidence="12" type="ORF">R2X38_14440</name>
</gene>
<dbReference type="PROSITE" id="PS51085">
    <property type="entry name" value="2FE2S_FER_2"/>
    <property type="match status" value="1"/>
</dbReference>
<keyword evidence="7" id="KW-0408">Iron</keyword>
<dbReference type="Pfam" id="PF00175">
    <property type="entry name" value="NAD_binding_1"/>
    <property type="match status" value="1"/>
</dbReference>
<dbReference type="InterPro" id="IPR050415">
    <property type="entry name" value="MRET"/>
</dbReference>
<dbReference type="InterPro" id="IPR001709">
    <property type="entry name" value="Flavoprot_Pyr_Nucl_cyt_Rdtase"/>
</dbReference>
<dbReference type="InterPro" id="IPR012675">
    <property type="entry name" value="Beta-grasp_dom_sf"/>
</dbReference>
<evidence type="ECO:0000256" key="3">
    <source>
        <dbReference type="ARBA" id="ARBA00022714"/>
    </source>
</evidence>
<evidence type="ECO:0000259" key="10">
    <source>
        <dbReference type="PROSITE" id="PS51085"/>
    </source>
</evidence>
<dbReference type="SUPFAM" id="SSF52343">
    <property type="entry name" value="Ferredoxin reductase-like, C-terminal NADP-linked domain"/>
    <property type="match status" value="1"/>
</dbReference>
<dbReference type="InterPro" id="IPR008333">
    <property type="entry name" value="Cbr1-like_FAD-bd_dom"/>
</dbReference>
<keyword evidence="4" id="KW-0479">Metal-binding</keyword>
<evidence type="ECO:0000256" key="5">
    <source>
        <dbReference type="ARBA" id="ARBA00022827"/>
    </source>
</evidence>
<keyword evidence="13" id="KW-1185">Reference proteome</keyword>
<dbReference type="PROSITE" id="PS00197">
    <property type="entry name" value="2FE2S_FER_1"/>
    <property type="match status" value="1"/>
</dbReference>
<dbReference type="EMBL" id="JAWJZI010000005">
    <property type="protein sequence ID" value="MDV5170200.1"/>
    <property type="molecule type" value="Genomic_DNA"/>
</dbReference>
<dbReference type="PANTHER" id="PTHR47354">
    <property type="entry name" value="NADH OXIDOREDUCTASE HCR"/>
    <property type="match status" value="1"/>
</dbReference>
<dbReference type="Gene3D" id="2.40.30.10">
    <property type="entry name" value="Translation factors"/>
    <property type="match status" value="1"/>
</dbReference>
<dbReference type="Gene3D" id="3.40.50.80">
    <property type="entry name" value="Nucleotide-binding domain of ferredoxin-NADP reductase (FNR) module"/>
    <property type="match status" value="1"/>
</dbReference>
<evidence type="ECO:0000256" key="8">
    <source>
        <dbReference type="ARBA" id="ARBA00023014"/>
    </source>
</evidence>
<dbReference type="InterPro" id="IPR011884">
    <property type="entry name" value="PaaE"/>
</dbReference>
<dbReference type="RefSeq" id="WP_317522992.1">
    <property type="nucleotide sequence ID" value="NZ_JAWJZI010000005.1"/>
</dbReference>
<evidence type="ECO:0000313" key="13">
    <source>
        <dbReference type="Proteomes" id="UP001186452"/>
    </source>
</evidence>
<dbReference type="InterPro" id="IPR006058">
    <property type="entry name" value="2Fe2S_fd_BS"/>
</dbReference>
<dbReference type="InterPro" id="IPR036010">
    <property type="entry name" value="2Fe-2S_ferredoxin-like_sf"/>
</dbReference>
<dbReference type="InterPro" id="IPR001433">
    <property type="entry name" value="OxRdtase_FAD/NAD-bd"/>
</dbReference>
<dbReference type="SUPFAM" id="SSF63380">
    <property type="entry name" value="Riboflavin synthase domain-like"/>
    <property type="match status" value="1"/>
</dbReference>
<keyword evidence="8" id="KW-0411">Iron-sulfur</keyword>
<keyword evidence="3" id="KW-0001">2Fe-2S</keyword>
<evidence type="ECO:0000259" key="11">
    <source>
        <dbReference type="PROSITE" id="PS51384"/>
    </source>
</evidence>
<dbReference type="NCBIfam" id="TIGR02160">
    <property type="entry name" value="PA_CoA_Oxy5"/>
    <property type="match status" value="1"/>
</dbReference>
<evidence type="ECO:0000256" key="7">
    <source>
        <dbReference type="ARBA" id="ARBA00023004"/>
    </source>
</evidence>
<dbReference type="PRINTS" id="PR00371">
    <property type="entry name" value="FPNCR"/>
</dbReference>
<dbReference type="Gene3D" id="3.10.20.30">
    <property type="match status" value="1"/>
</dbReference>
<dbReference type="InterPro" id="IPR001041">
    <property type="entry name" value="2Fe-2S_ferredoxin-type"/>
</dbReference>
<comment type="caution">
    <text evidence="12">The sequence shown here is derived from an EMBL/GenBank/DDBJ whole genome shotgun (WGS) entry which is preliminary data.</text>
</comment>
<dbReference type="Proteomes" id="UP001186452">
    <property type="component" value="Unassembled WGS sequence"/>
</dbReference>
<feature type="domain" description="FAD-binding FR-type" evidence="11">
    <location>
        <begin position="2"/>
        <end position="106"/>
    </location>
</feature>
<evidence type="ECO:0000256" key="1">
    <source>
        <dbReference type="ARBA" id="ARBA00001974"/>
    </source>
</evidence>
<dbReference type="SUPFAM" id="SSF54292">
    <property type="entry name" value="2Fe-2S ferredoxin-like"/>
    <property type="match status" value="1"/>
</dbReference>
<reference evidence="12 13" key="1">
    <citation type="submission" date="2023-10" db="EMBL/GenBank/DDBJ databases">
        <title>Marine bacteria isolated from horseshoe crab.</title>
        <authorList>
            <person name="Cheng T.H."/>
        </authorList>
    </citation>
    <scope>NUCLEOTIDE SEQUENCE [LARGE SCALE GENOMIC DNA]</scope>
    <source>
        <strain evidence="12 13">HSC6</strain>
    </source>
</reference>
<dbReference type="PRINTS" id="PR00410">
    <property type="entry name" value="PHEHYDRXLASE"/>
</dbReference>
<dbReference type="InterPro" id="IPR017927">
    <property type="entry name" value="FAD-bd_FR_type"/>
</dbReference>
<dbReference type="PANTHER" id="PTHR47354:SF8">
    <property type="entry name" value="1,2-PHENYLACETYL-COA EPOXIDASE, SUBUNIT E"/>
    <property type="match status" value="1"/>
</dbReference>
<dbReference type="PROSITE" id="PS51384">
    <property type="entry name" value="FAD_FR"/>
    <property type="match status" value="1"/>
</dbReference>